<dbReference type="InterPro" id="IPR000960">
    <property type="entry name" value="Flavin_mOase"/>
</dbReference>
<comment type="similarity">
    <text evidence="1 6">Belongs to the FMO family.</text>
</comment>
<reference evidence="7" key="2">
    <citation type="submission" date="2020-09" db="EMBL/GenBank/DDBJ databases">
        <authorList>
            <person name="Kikuchi T."/>
        </authorList>
    </citation>
    <scope>NUCLEOTIDE SEQUENCE</scope>
    <source>
        <strain evidence="7">Ka4C1</strain>
    </source>
</reference>
<dbReference type="GO" id="GO:0050660">
    <property type="term" value="F:flavin adenine dinucleotide binding"/>
    <property type="evidence" value="ECO:0007669"/>
    <property type="project" value="InterPro"/>
</dbReference>
<dbReference type="PIRSF" id="PIRSF000332">
    <property type="entry name" value="FMO"/>
    <property type="match status" value="1"/>
</dbReference>
<dbReference type="eggNOG" id="KOG1399">
    <property type="taxonomic scope" value="Eukaryota"/>
</dbReference>
<keyword evidence="2 6" id="KW-0285">Flavoprotein</keyword>
<evidence type="ECO:0000256" key="4">
    <source>
        <dbReference type="ARBA" id="ARBA00022857"/>
    </source>
</evidence>
<evidence type="ECO:0000256" key="3">
    <source>
        <dbReference type="ARBA" id="ARBA00022827"/>
    </source>
</evidence>
<protein>
    <recommendedName>
        <fullName evidence="6">Flavin-containing monooxygenase</fullName>
        <ecNumber evidence="6">1.-.-.-</ecNumber>
    </recommendedName>
</protein>
<proteinExistence type="inferred from homology"/>
<comment type="cofactor">
    <cofactor evidence="6">
        <name>FAD</name>
        <dbReference type="ChEBI" id="CHEBI:57692"/>
    </cofactor>
</comment>
<dbReference type="EMBL" id="CAJFCV020000001">
    <property type="protein sequence ID" value="CAG9081658.1"/>
    <property type="molecule type" value="Genomic_DNA"/>
</dbReference>
<reference evidence="10" key="1">
    <citation type="submission" date="2016-11" db="UniProtKB">
        <authorList>
            <consortium name="WormBaseParasite"/>
        </authorList>
    </citation>
    <scope>IDENTIFICATION</scope>
</reference>
<keyword evidence="3 6" id="KW-0274">FAD</keyword>
<dbReference type="InterPro" id="IPR020946">
    <property type="entry name" value="Flavin_mOase-like"/>
</dbReference>
<dbReference type="Proteomes" id="UP000095284">
    <property type="component" value="Unplaced"/>
</dbReference>
<dbReference type="AlphaFoldDB" id="A0A1I7S1D8"/>
<dbReference type="EMBL" id="CAJFDI010000001">
    <property type="protein sequence ID" value="CAD5208478.1"/>
    <property type="molecule type" value="Genomic_DNA"/>
</dbReference>
<evidence type="ECO:0000313" key="10">
    <source>
        <dbReference type="WBParaSite" id="BXY_0681300.1"/>
    </source>
</evidence>
<dbReference type="OrthoDB" id="66881at2759"/>
<dbReference type="InterPro" id="IPR050346">
    <property type="entry name" value="FMO-like"/>
</dbReference>
<dbReference type="EC" id="1.-.-.-" evidence="6"/>
<gene>
    <name evidence="7" type="ORF">BXYJ_LOCUS714</name>
</gene>
<dbReference type="PANTHER" id="PTHR23023">
    <property type="entry name" value="DIMETHYLANILINE MONOOXYGENASE"/>
    <property type="match status" value="1"/>
</dbReference>
<evidence type="ECO:0000313" key="9">
    <source>
        <dbReference type="Proteomes" id="UP000659654"/>
    </source>
</evidence>
<evidence type="ECO:0000256" key="6">
    <source>
        <dbReference type="RuleBase" id="RU361177"/>
    </source>
</evidence>
<evidence type="ECO:0000313" key="8">
    <source>
        <dbReference type="Proteomes" id="UP000095284"/>
    </source>
</evidence>
<keyword evidence="9" id="KW-1185">Reference proteome</keyword>
<dbReference type="PRINTS" id="PR00370">
    <property type="entry name" value="FMOXYGENASE"/>
</dbReference>
<keyword evidence="6" id="KW-0503">Monooxygenase</keyword>
<evidence type="ECO:0000256" key="1">
    <source>
        <dbReference type="ARBA" id="ARBA00009183"/>
    </source>
</evidence>
<dbReference type="Pfam" id="PF00743">
    <property type="entry name" value="FMO-like"/>
    <property type="match status" value="2"/>
</dbReference>
<sequence length="432" mass="49769">MVRQPQRSICVIGAGAAGLCATKHLSDVGFKVTVYEQQDQLGGTWVYSDKTNVFSSLYEKMNTNIPKEIMRFEDLPFDTKDASSFVPHQEVLRYLQTYAKPFKHLIKYNTTVVKVQRNENAWEVVTRPVDAIGSENEESHEFDAVFVCNGHFAEPKVPECSKKLKIPWIHCHNYRRPHGFEGKNVVIVGGGPSGTDIAIQVSQYADTVHLLYNQKSEFGLSSNVKPNARLADVSENGRDLILENGQTLENVDAVVFCTGYSYDLPFFDSNDNNNKPLVQVKGNGSYISPLYQHIVHPLYPNSLFFIGLCWSLIPFVCFDHQMHYCVALMLNQVPIPSQEEMWGFEERRIKELKEKGEPIKFFHRMHNAQWDYFELLSKLSNRPHKIAPVVRKLYDHVHVQRQTSLTTYKAHRYRIINDEEFEFIPVQEEVFD</sequence>
<dbReference type="SMR" id="A0A1I7S1D8"/>
<dbReference type="WBParaSite" id="BXY_0681300.1">
    <property type="protein sequence ID" value="BXY_0681300.1"/>
    <property type="gene ID" value="BXY_0681300"/>
</dbReference>
<dbReference type="SUPFAM" id="SSF51905">
    <property type="entry name" value="FAD/NAD(P)-binding domain"/>
    <property type="match status" value="2"/>
</dbReference>
<evidence type="ECO:0000256" key="2">
    <source>
        <dbReference type="ARBA" id="ARBA00022630"/>
    </source>
</evidence>
<dbReference type="GO" id="GO:0050661">
    <property type="term" value="F:NADP binding"/>
    <property type="evidence" value="ECO:0007669"/>
    <property type="project" value="InterPro"/>
</dbReference>
<dbReference type="Gene3D" id="3.50.50.60">
    <property type="entry name" value="FAD/NAD(P)-binding domain"/>
    <property type="match status" value="2"/>
</dbReference>
<dbReference type="Proteomes" id="UP000582659">
    <property type="component" value="Unassembled WGS sequence"/>
</dbReference>
<evidence type="ECO:0000313" key="7">
    <source>
        <dbReference type="EMBL" id="CAD5208478.1"/>
    </source>
</evidence>
<name>A0A1I7S1D8_BURXY</name>
<dbReference type="Proteomes" id="UP000659654">
    <property type="component" value="Unassembled WGS sequence"/>
</dbReference>
<dbReference type="GO" id="GO:0004499">
    <property type="term" value="F:N,N-dimethylaniline monooxygenase activity"/>
    <property type="evidence" value="ECO:0007669"/>
    <property type="project" value="InterPro"/>
</dbReference>
<accession>A0A1I7S1D8</accession>
<keyword evidence="4" id="KW-0521">NADP</keyword>
<evidence type="ECO:0000256" key="5">
    <source>
        <dbReference type="ARBA" id="ARBA00023002"/>
    </source>
</evidence>
<keyword evidence="5 6" id="KW-0560">Oxidoreductase</keyword>
<organism evidence="8 10">
    <name type="scientific">Bursaphelenchus xylophilus</name>
    <name type="common">Pinewood nematode worm</name>
    <name type="synonym">Aphelenchoides xylophilus</name>
    <dbReference type="NCBI Taxonomy" id="6326"/>
    <lineage>
        <taxon>Eukaryota</taxon>
        <taxon>Metazoa</taxon>
        <taxon>Ecdysozoa</taxon>
        <taxon>Nematoda</taxon>
        <taxon>Chromadorea</taxon>
        <taxon>Rhabditida</taxon>
        <taxon>Tylenchina</taxon>
        <taxon>Tylenchomorpha</taxon>
        <taxon>Aphelenchoidea</taxon>
        <taxon>Aphelenchoididae</taxon>
        <taxon>Bursaphelenchus</taxon>
    </lineage>
</organism>
<dbReference type="InterPro" id="IPR036188">
    <property type="entry name" value="FAD/NAD-bd_sf"/>
</dbReference>